<dbReference type="InterPro" id="IPR018669">
    <property type="entry name" value="Toxin_HigB"/>
</dbReference>
<dbReference type="EMBL" id="NJAJ01000008">
    <property type="protein sequence ID" value="PHM66446.1"/>
    <property type="molecule type" value="Genomic_DNA"/>
</dbReference>
<organism evidence="1 2">
    <name type="scientific">Xenorhabdus stockiae</name>
    <dbReference type="NCBI Taxonomy" id="351614"/>
    <lineage>
        <taxon>Bacteria</taxon>
        <taxon>Pseudomonadati</taxon>
        <taxon>Pseudomonadota</taxon>
        <taxon>Gammaproteobacteria</taxon>
        <taxon>Enterobacterales</taxon>
        <taxon>Morganellaceae</taxon>
        <taxon>Xenorhabdus</taxon>
    </lineage>
</organism>
<accession>A0A2D0KSK5</accession>
<comment type="caution">
    <text evidence="1">The sequence shown here is derived from an EMBL/GenBank/DDBJ whole genome shotgun (WGS) entry which is preliminary data.</text>
</comment>
<sequence>MRVISVKTITDAMLKHAQWKVGLKLWLDVFDKSSLRFESYSQILNVWKNSSGWNVDRIPHELLEKGSKKGPLDIYVFDIHKNKCRIIAWLNPHSGSLYVKDVCSHAEYDKWWKNQTKSKR</sequence>
<dbReference type="AlphaFoldDB" id="A0A2D0KSK5"/>
<dbReference type="Pfam" id="PF09907">
    <property type="entry name" value="HigB_toxin"/>
    <property type="match status" value="1"/>
</dbReference>
<evidence type="ECO:0000313" key="1">
    <source>
        <dbReference type="EMBL" id="PHM66446.1"/>
    </source>
</evidence>
<keyword evidence="2" id="KW-1185">Reference proteome</keyword>
<dbReference type="Proteomes" id="UP000222366">
    <property type="component" value="Unassembled WGS sequence"/>
</dbReference>
<dbReference type="RefSeq" id="WP_211284288.1">
    <property type="nucleotide sequence ID" value="NZ_CAWNRH010000159.1"/>
</dbReference>
<gene>
    <name evidence="1" type="ORF">Xsto_01049</name>
</gene>
<name>A0A2D0KSK5_9GAMM</name>
<proteinExistence type="predicted"/>
<reference evidence="1 2" key="1">
    <citation type="journal article" date="2017" name="Nat. Microbiol.">
        <title>Natural product diversity associated with the nematode symbionts Photorhabdus and Xenorhabdus.</title>
        <authorList>
            <person name="Tobias N.J."/>
            <person name="Wolff H."/>
            <person name="Djahanschiri B."/>
            <person name="Grundmann F."/>
            <person name="Kronenwerth M."/>
            <person name="Shi Y.M."/>
            <person name="Simonyi S."/>
            <person name="Grun P."/>
            <person name="Shapiro-Ilan D."/>
            <person name="Pidot S.J."/>
            <person name="Stinear T.P."/>
            <person name="Ebersberger I."/>
            <person name="Bode H.B."/>
        </authorList>
    </citation>
    <scope>NUCLEOTIDE SEQUENCE [LARGE SCALE GENOMIC DNA]</scope>
    <source>
        <strain evidence="1 2">DSM 17904</strain>
    </source>
</reference>
<dbReference type="GO" id="GO:0110001">
    <property type="term" value="C:toxin-antitoxin complex"/>
    <property type="evidence" value="ECO:0007669"/>
    <property type="project" value="InterPro"/>
</dbReference>
<protein>
    <submittedName>
        <fullName evidence="1">Cytoplasmic protein</fullName>
    </submittedName>
</protein>
<dbReference type="GO" id="GO:0004519">
    <property type="term" value="F:endonuclease activity"/>
    <property type="evidence" value="ECO:0007669"/>
    <property type="project" value="InterPro"/>
</dbReference>
<evidence type="ECO:0000313" key="2">
    <source>
        <dbReference type="Proteomes" id="UP000222366"/>
    </source>
</evidence>
<dbReference type="GO" id="GO:0003723">
    <property type="term" value="F:RNA binding"/>
    <property type="evidence" value="ECO:0007669"/>
    <property type="project" value="InterPro"/>
</dbReference>